<accession>A0A2W1JN31</accession>
<evidence type="ECO:0000313" key="3">
    <source>
        <dbReference type="Proteomes" id="UP000248857"/>
    </source>
</evidence>
<gene>
    <name evidence="2" type="ORF">C1752_10382</name>
</gene>
<keyword evidence="3" id="KW-1185">Reference proteome</keyword>
<evidence type="ECO:0000256" key="1">
    <source>
        <dbReference type="ARBA" id="ARBA00023172"/>
    </source>
</evidence>
<dbReference type="InterPro" id="IPR011010">
    <property type="entry name" value="DNA_brk_join_enz"/>
</dbReference>
<dbReference type="OrthoDB" id="1493636at2"/>
<evidence type="ECO:0008006" key="4">
    <source>
        <dbReference type="Google" id="ProtNLM"/>
    </source>
</evidence>
<dbReference type="InterPro" id="IPR013762">
    <property type="entry name" value="Integrase-like_cat_sf"/>
</dbReference>
<dbReference type="EMBL" id="PQWO01000031">
    <property type="protein sequence ID" value="PZD70661.1"/>
    <property type="molecule type" value="Genomic_DNA"/>
</dbReference>
<proteinExistence type="predicted"/>
<dbReference type="AlphaFoldDB" id="A0A2W1JN31"/>
<dbReference type="GO" id="GO:0003677">
    <property type="term" value="F:DNA binding"/>
    <property type="evidence" value="ECO:0007669"/>
    <property type="project" value="InterPro"/>
</dbReference>
<sequence>MKPNDTGHRRDRQGQATAFKTPEPVLFLIDMIEGDQNQLMAHFAYYGCARINAVTWLQAEDVQGDIIRFRKEHSKTAAYHTLKMAASLKQVLEAYDLPERGYLFPARRGNRPKKHFRQRWVEGQRVSEVSGKRVCPVRSTQGFDKALGVAVRRILTAEDSGIDEAISRVPEVARVGRQAFFGVSSHSFRRSMLQFLFYTKGWEAPKCMAISGHKSLDAFYRYIAYETQAAQSEYALI</sequence>
<dbReference type="GO" id="GO:0015074">
    <property type="term" value="P:DNA integration"/>
    <property type="evidence" value="ECO:0007669"/>
    <property type="project" value="InterPro"/>
</dbReference>
<dbReference type="SUPFAM" id="SSF56349">
    <property type="entry name" value="DNA breaking-rejoining enzymes"/>
    <property type="match status" value="1"/>
</dbReference>
<keyword evidence="1" id="KW-0233">DNA recombination</keyword>
<organism evidence="2 3">
    <name type="scientific">Acaryochloris thomasi RCC1774</name>
    <dbReference type="NCBI Taxonomy" id="1764569"/>
    <lineage>
        <taxon>Bacteria</taxon>
        <taxon>Bacillati</taxon>
        <taxon>Cyanobacteriota</taxon>
        <taxon>Cyanophyceae</taxon>
        <taxon>Acaryochloridales</taxon>
        <taxon>Acaryochloridaceae</taxon>
        <taxon>Acaryochloris</taxon>
        <taxon>Acaryochloris thomasi</taxon>
    </lineage>
</organism>
<dbReference type="RefSeq" id="WP_110988811.1">
    <property type="nucleotide sequence ID" value="NZ_CAWNWM010000031.1"/>
</dbReference>
<dbReference type="GO" id="GO:0006310">
    <property type="term" value="P:DNA recombination"/>
    <property type="evidence" value="ECO:0007669"/>
    <property type="project" value="UniProtKB-KW"/>
</dbReference>
<reference evidence="2 3" key="1">
    <citation type="journal article" date="2018" name="Sci. Rep.">
        <title>A novel species of the marine cyanobacterium Acaryochloris with a unique pigment content and lifestyle.</title>
        <authorList>
            <person name="Partensky F."/>
            <person name="Six C."/>
            <person name="Ratin M."/>
            <person name="Garczarek L."/>
            <person name="Vaulot D."/>
            <person name="Probert I."/>
            <person name="Calteau A."/>
            <person name="Gourvil P."/>
            <person name="Marie D."/>
            <person name="Grebert T."/>
            <person name="Bouchier C."/>
            <person name="Le Panse S."/>
            <person name="Gachenot M."/>
            <person name="Rodriguez F."/>
            <person name="Garrido J.L."/>
        </authorList>
    </citation>
    <scope>NUCLEOTIDE SEQUENCE [LARGE SCALE GENOMIC DNA]</scope>
    <source>
        <strain evidence="2 3">RCC1774</strain>
    </source>
</reference>
<name>A0A2W1JN31_9CYAN</name>
<dbReference type="Proteomes" id="UP000248857">
    <property type="component" value="Unassembled WGS sequence"/>
</dbReference>
<dbReference type="Gene3D" id="1.10.443.10">
    <property type="entry name" value="Intergrase catalytic core"/>
    <property type="match status" value="1"/>
</dbReference>
<comment type="caution">
    <text evidence="2">The sequence shown here is derived from an EMBL/GenBank/DDBJ whole genome shotgun (WGS) entry which is preliminary data.</text>
</comment>
<evidence type="ECO:0000313" key="2">
    <source>
        <dbReference type="EMBL" id="PZD70661.1"/>
    </source>
</evidence>
<protein>
    <recommendedName>
        <fullName evidence="4">Tyr recombinase domain-containing protein</fullName>
    </recommendedName>
</protein>